<feature type="domain" description="DUF2135" evidence="2">
    <location>
        <begin position="193"/>
        <end position="249"/>
    </location>
</feature>
<protein>
    <submittedName>
        <fullName evidence="3">DUF2135 domain-containing protein</fullName>
    </submittedName>
</protein>
<keyword evidence="4" id="KW-1185">Reference proteome</keyword>
<dbReference type="RefSeq" id="WP_227178257.1">
    <property type="nucleotide sequence ID" value="NZ_JAJBZT010000001.1"/>
</dbReference>
<dbReference type="Pfam" id="PF09906">
    <property type="entry name" value="DUF2135"/>
    <property type="match status" value="1"/>
</dbReference>
<reference evidence="3" key="1">
    <citation type="submission" date="2021-10" db="EMBL/GenBank/DDBJ databases">
        <title>The complete genome sequence of Leeia sp. TBRC 13508.</title>
        <authorList>
            <person name="Charoenyingcharoen P."/>
            <person name="Yukphan P."/>
        </authorList>
    </citation>
    <scope>NUCLEOTIDE SEQUENCE</scope>
    <source>
        <strain evidence="3">TBRC 13508</strain>
    </source>
</reference>
<proteinExistence type="predicted"/>
<gene>
    <name evidence="3" type="ORF">LIN78_02875</name>
</gene>
<feature type="signal peptide" evidence="1">
    <location>
        <begin position="1"/>
        <end position="24"/>
    </location>
</feature>
<comment type="caution">
    <text evidence="3">The sequence shown here is derived from an EMBL/GenBank/DDBJ whole genome shotgun (WGS) entry which is preliminary data.</text>
</comment>
<evidence type="ECO:0000313" key="4">
    <source>
        <dbReference type="Proteomes" id="UP001165395"/>
    </source>
</evidence>
<organism evidence="3 4">
    <name type="scientific">Leeia speluncae</name>
    <dbReference type="NCBI Taxonomy" id="2884804"/>
    <lineage>
        <taxon>Bacteria</taxon>
        <taxon>Pseudomonadati</taxon>
        <taxon>Pseudomonadota</taxon>
        <taxon>Betaproteobacteria</taxon>
        <taxon>Neisseriales</taxon>
        <taxon>Leeiaceae</taxon>
        <taxon>Leeia</taxon>
    </lineage>
</organism>
<feature type="chain" id="PRO_5045252531" evidence="1">
    <location>
        <begin position="25"/>
        <end position="263"/>
    </location>
</feature>
<keyword evidence="1" id="KW-0732">Signal</keyword>
<dbReference type="Gene3D" id="2.60.120.380">
    <property type="match status" value="1"/>
</dbReference>
<evidence type="ECO:0000256" key="1">
    <source>
        <dbReference type="SAM" id="SignalP"/>
    </source>
</evidence>
<accession>A0ABS8D2S9</accession>
<dbReference type="EMBL" id="JAJBZT010000001">
    <property type="protein sequence ID" value="MCB6182492.1"/>
    <property type="molecule type" value="Genomic_DNA"/>
</dbReference>
<dbReference type="Proteomes" id="UP001165395">
    <property type="component" value="Unassembled WGS sequence"/>
</dbReference>
<evidence type="ECO:0000259" key="2">
    <source>
        <dbReference type="Pfam" id="PF09906"/>
    </source>
</evidence>
<sequence>MNMQVKIGRMAFLWMLLAATSVHALVIETPTNGWNHSGLTDGTNTEKAAYPYSPIYRGIQSERTMIQGRLRSAGKNRQPGKLIVNGNPMVLYSDKEGYYARPYAFGKGSNSIEVRDAQGSKRVQFYEANPNKQNADIRIITAWDDSQAELDMHVITPDGQHAFFANPVLDGGGGLDVDSVDGAGPEMFSVTAAKHGAYHVYINYWGNFGNGGYHFNESTRQKPMITTTITIITYENTLKEKRETFIVPVRKIGELTLVKSMVF</sequence>
<evidence type="ECO:0000313" key="3">
    <source>
        <dbReference type="EMBL" id="MCB6182492.1"/>
    </source>
</evidence>
<name>A0ABS8D2S9_9NEIS</name>
<dbReference type="InterPro" id="IPR019220">
    <property type="entry name" value="DUF2135"/>
</dbReference>